<name>A0A8C6SI29_9GOBI</name>
<evidence type="ECO:0000256" key="9">
    <source>
        <dbReference type="ARBA" id="ARBA00023136"/>
    </source>
</evidence>
<dbReference type="PROSITE" id="PS00408">
    <property type="entry name" value="CONNEXINS_2"/>
    <property type="match status" value="1"/>
</dbReference>
<dbReference type="SMART" id="SM00037">
    <property type="entry name" value="CNX"/>
    <property type="match status" value="1"/>
</dbReference>
<feature type="compositionally biased region" description="Basic and acidic residues" evidence="11">
    <location>
        <begin position="160"/>
        <end position="170"/>
    </location>
</feature>
<dbReference type="Proteomes" id="UP000694523">
    <property type="component" value="Unplaced"/>
</dbReference>
<comment type="subunit">
    <text evidence="10">A connexon is composed of a hexamer of connexins.</text>
</comment>
<keyword evidence="8 12" id="KW-1133">Transmembrane helix</keyword>
<dbReference type="InterPro" id="IPR000500">
    <property type="entry name" value="Connexin"/>
</dbReference>
<keyword evidence="4" id="KW-1003">Cell membrane</keyword>
<evidence type="ECO:0000256" key="2">
    <source>
        <dbReference type="ARBA" id="ARBA00004610"/>
    </source>
</evidence>
<evidence type="ECO:0000313" key="15">
    <source>
        <dbReference type="Ensembl" id="ENSNMLP00000007115.1"/>
    </source>
</evidence>
<protein>
    <recommendedName>
        <fullName evidence="10">Gap junction protein</fullName>
    </recommendedName>
</protein>
<dbReference type="Pfam" id="PF00029">
    <property type="entry name" value="Connexin"/>
    <property type="match status" value="1"/>
</dbReference>
<dbReference type="GO" id="GO:0005243">
    <property type="term" value="F:gap junction channel activity"/>
    <property type="evidence" value="ECO:0007669"/>
    <property type="project" value="TreeGrafter"/>
</dbReference>
<feature type="region of interest" description="Disordered" evidence="11">
    <location>
        <begin position="149"/>
        <end position="170"/>
    </location>
</feature>
<evidence type="ECO:0000256" key="3">
    <source>
        <dbReference type="ARBA" id="ARBA00004651"/>
    </source>
</evidence>
<dbReference type="PRINTS" id="PR00206">
    <property type="entry name" value="CONNEXIN"/>
</dbReference>
<dbReference type="AlphaFoldDB" id="A0A8C6SI29"/>
<feature type="domain" description="Connexin cysteine-rich" evidence="14">
    <location>
        <begin position="193"/>
        <end position="259"/>
    </location>
</feature>
<feature type="transmembrane region" description="Helical" evidence="12">
    <location>
        <begin position="236"/>
        <end position="254"/>
    </location>
</feature>
<dbReference type="PANTHER" id="PTHR11984">
    <property type="entry name" value="CONNEXIN"/>
    <property type="match status" value="1"/>
</dbReference>
<sequence>MSWSFLTRLLEEIHNHSTFVGKIWLTVLIVFRIVLTAVGGESIYYDEQSKFVCNSAQPGCENVCYDAFAPLSHVRFWVFQIILVATPSLMYLGYAVNKIARSEGKAGGSPRRKVKKPYLAGRQQHRALEEAEGDHEEDPMIYEMAEVDQNPASKGGSPEGQEKTKVRHDGRQRIRQDGLMRIYVLQLLARSVLEVAFLCGQYALYGFAVPPTYECTDFPCPHRVDCFVSRPTEKTIFLLIMYAVSMLCLALNIWELLHLGVGTVCEIVRSRQKQLDEEDSYPYSWNAPSAPPGYNIAIKPLLVPTGNRDQLLPITDLNNSKMACRQNHHLRKNCELRTPLGLRQQIQFVSKFMSKRTSSNETNFR</sequence>
<evidence type="ECO:0000313" key="16">
    <source>
        <dbReference type="Proteomes" id="UP000694523"/>
    </source>
</evidence>
<evidence type="ECO:0000256" key="1">
    <source>
        <dbReference type="ARBA" id="ARBA00003922"/>
    </source>
</evidence>
<dbReference type="GO" id="GO:0005922">
    <property type="term" value="C:connexin complex"/>
    <property type="evidence" value="ECO:0007669"/>
    <property type="project" value="InterPro"/>
</dbReference>
<evidence type="ECO:0000256" key="8">
    <source>
        <dbReference type="ARBA" id="ARBA00022989"/>
    </source>
</evidence>
<dbReference type="InterPro" id="IPR019570">
    <property type="entry name" value="Connexin_CCC"/>
</dbReference>
<evidence type="ECO:0000256" key="7">
    <source>
        <dbReference type="ARBA" id="ARBA00022949"/>
    </source>
</evidence>
<reference evidence="15" key="1">
    <citation type="submission" date="2025-08" db="UniProtKB">
        <authorList>
            <consortium name="Ensembl"/>
        </authorList>
    </citation>
    <scope>IDENTIFICATION</scope>
</reference>
<evidence type="ECO:0000256" key="11">
    <source>
        <dbReference type="SAM" id="MobiDB-lite"/>
    </source>
</evidence>
<dbReference type="InterPro" id="IPR017990">
    <property type="entry name" value="Connexin_CS"/>
</dbReference>
<dbReference type="GO" id="GO:0007267">
    <property type="term" value="P:cell-cell signaling"/>
    <property type="evidence" value="ECO:0007669"/>
    <property type="project" value="TreeGrafter"/>
</dbReference>
<evidence type="ECO:0000256" key="5">
    <source>
        <dbReference type="ARBA" id="ARBA00022692"/>
    </source>
</evidence>
<organism evidence="15 16">
    <name type="scientific">Neogobius melanostomus</name>
    <name type="common">round goby</name>
    <dbReference type="NCBI Taxonomy" id="47308"/>
    <lineage>
        <taxon>Eukaryota</taxon>
        <taxon>Metazoa</taxon>
        <taxon>Chordata</taxon>
        <taxon>Craniata</taxon>
        <taxon>Vertebrata</taxon>
        <taxon>Euteleostomi</taxon>
        <taxon>Actinopterygii</taxon>
        <taxon>Neopterygii</taxon>
        <taxon>Teleostei</taxon>
        <taxon>Neoteleostei</taxon>
        <taxon>Acanthomorphata</taxon>
        <taxon>Gobiaria</taxon>
        <taxon>Gobiiformes</taxon>
        <taxon>Gobioidei</taxon>
        <taxon>Gobiidae</taxon>
        <taxon>Benthophilinae</taxon>
        <taxon>Neogobiini</taxon>
        <taxon>Neogobius</taxon>
    </lineage>
</organism>
<dbReference type="SMART" id="SM01089">
    <property type="entry name" value="Connexin_CCC"/>
    <property type="match status" value="1"/>
</dbReference>
<keyword evidence="7" id="KW-0965">Cell junction</keyword>
<keyword evidence="16" id="KW-1185">Reference proteome</keyword>
<evidence type="ECO:0000259" key="13">
    <source>
        <dbReference type="SMART" id="SM00037"/>
    </source>
</evidence>
<dbReference type="InterPro" id="IPR013092">
    <property type="entry name" value="Connexin_N"/>
</dbReference>
<keyword evidence="5 10" id="KW-0812">Transmembrane</keyword>
<evidence type="ECO:0000256" key="6">
    <source>
        <dbReference type="ARBA" id="ARBA00022868"/>
    </source>
</evidence>
<evidence type="ECO:0000256" key="12">
    <source>
        <dbReference type="SAM" id="Phobius"/>
    </source>
</evidence>
<dbReference type="InterPro" id="IPR038359">
    <property type="entry name" value="Connexin_N_sf"/>
</dbReference>
<reference evidence="15" key="2">
    <citation type="submission" date="2025-09" db="UniProtKB">
        <authorList>
            <consortium name="Ensembl"/>
        </authorList>
    </citation>
    <scope>IDENTIFICATION</scope>
</reference>
<dbReference type="Gene3D" id="1.20.1440.80">
    <property type="entry name" value="Gap junction channel protein cysteine-rich domain"/>
    <property type="match status" value="1"/>
</dbReference>
<feature type="domain" description="Connexin N-terminal" evidence="13">
    <location>
        <begin position="42"/>
        <end position="75"/>
    </location>
</feature>
<comment type="function">
    <text evidence="1 10">One gap junction consists of a cluster of closely packed pairs of transmembrane channels, the connexons, through which materials of low MW diffuse from one cell to a neighboring cell.</text>
</comment>
<evidence type="ECO:0000259" key="14">
    <source>
        <dbReference type="SMART" id="SM01089"/>
    </source>
</evidence>
<dbReference type="Ensembl" id="ENSNMLT00000008106.1">
    <property type="protein sequence ID" value="ENSNMLP00000007115.1"/>
    <property type="gene ID" value="ENSNMLG00000005125.1"/>
</dbReference>
<feature type="transmembrane region" description="Helical" evidence="12">
    <location>
        <begin position="182"/>
        <end position="204"/>
    </location>
</feature>
<evidence type="ECO:0000256" key="4">
    <source>
        <dbReference type="ARBA" id="ARBA00022475"/>
    </source>
</evidence>
<comment type="similarity">
    <text evidence="10">Belongs to the connexin family.</text>
</comment>
<evidence type="ECO:0000256" key="10">
    <source>
        <dbReference type="RuleBase" id="RU000630"/>
    </source>
</evidence>
<dbReference type="PANTHER" id="PTHR11984:SF6">
    <property type="entry name" value="GAP JUNCTION GAMMA-1 PROTEIN"/>
    <property type="match status" value="1"/>
</dbReference>
<dbReference type="FunFam" id="1.20.1440.80:FF:000003">
    <property type="entry name" value="Gap junction protein"/>
    <property type="match status" value="1"/>
</dbReference>
<keyword evidence="6 10" id="KW-0303">Gap junction</keyword>
<feature type="transmembrane region" description="Helical" evidence="12">
    <location>
        <begin position="21"/>
        <end position="40"/>
    </location>
</feature>
<proteinExistence type="inferred from homology"/>
<accession>A0A8C6SI29</accession>
<feature type="transmembrane region" description="Helical" evidence="12">
    <location>
        <begin position="76"/>
        <end position="96"/>
    </location>
</feature>
<keyword evidence="9 12" id="KW-0472">Membrane</keyword>
<comment type="subcellular location">
    <subcellularLocation>
        <location evidence="2">Cell junction</location>
        <location evidence="2">Gap junction</location>
    </subcellularLocation>
    <subcellularLocation>
        <location evidence="3 10">Cell membrane</location>
        <topology evidence="3 10">Multi-pass membrane protein</topology>
    </subcellularLocation>
</comment>